<proteinExistence type="predicted"/>
<dbReference type="Proteomes" id="UP000466442">
    <property type="component" value="Unassembled WGS sequence"/>
</dbReference>
<feature type="chain" id="PRO_5035881536" evidence="1">
    <location>
        <begin position="20"/>
        <end position="85"/>
    </location>
</feature>
<evidence type="ECO:0000313" key="3">
    <source>
        <dbReference type="Proteomes" id="UP000466442"/>
    </source>
</evidence>
<protein>
    <submittedName>
        <fullName evidence="2">Uncharacterized protein</fullName>
    </submittedName>
</protein>
<reference evidence="2" key="1">
    <citation type="journal article" date="2021" name="Mol. Ecol. Resour.">
        <title>Apolygus lucorum genome provides insights into omnivorousness and mesophyll feeding.</title>
        <authorList>
            <person name="Liu Y."/>
            <person name="Liu H."/>
            <person name="Wang H."/>
            <person name="Huang T."/>
            <person name="Liu B."/>
            <person name="Yang B."/>
            <person name="Yin L."/>
            <person name="Li B."/>
            <person name="Zhang Y."/>
            <person name="Zhang S."/>
            <person name="Jiang F."/>
            <person name="Zhang X."/>
            <person name="Ren Y."/>
            <person name="Wang B."/>
            <person name="Wang S."/>
            <person name="Lu Y."/>
            <person name="Wu K."/>
            <person name="Fan W."/>
            <person name="Wang G."/>
        </authorList>
    </citation>
    <scope>NUCLEOTIDE SEQUENCE</scope>
    <source>
        <strain evidence="2">12Hb</strain>
    </source>
</reference>
<feature type="signal peptide" evidence="1">
    <location>
        <begin position="1"/>
        <end position="19"/>
    </location>
</feature>
<dbReference type="EMBL" id="WIXP02000002">
    <property type="protein sequence ID" value="KAF6214723.1"/>
    <property type="molecule type" value="Genomic_DNA"/>
</dbReference>
<name>A0A8S9Y0L5_APOLU</name>
<evidence type="ECO:0000313" key="2">
    <source>
        <dbReference type="EMBL" id="KAF6214723.1"/>
    </source>
</evidence>
<organism evidence="2 3">
    <name type="scientific">Apolygus lucorum</name>
    <name type="common">Small green plant bug</name>
    <name type="synonym">Lygocoris lucorum</name>
    <dbReference type="NCBI Taxonomy" id="248454"/>
    <lineage>
        <taxon>Eukaryota</taxon>
        <taxon>Metazoa</taxon>
        <taxon>Ecdysozoa</taxon>
        <taxon>Arthropoda</taxon>
        <taxon>Hexapoda</taxon>
        <taxon>Insecta</taxon>
        <taxon>Pterygota</taxon>
        <taxon>Neoptera</taxon>
        <taxon>Paraneoptera</taxon>
        <taxon>Hemiptera</taxon>
        <taxon>Heteroptera</taxon>
        <taxon>Panheteroptera</taxon>
        <taxon>Cimicomorpha</taxon>
        <taxon>Miridae</taxon>
        <taxon>Mirini</taxon>
        <taxon>Apolygus</taxon>
    </lineage>
</organism>
<gene>
    <name evidence="2" type="ORF">GE061_009466</name>
</gene>
<dbReference type="AlphaFoldDB" id="A0A8S9Y0L5"/>
<keyword evidence="1" id="KW-0732">Signal</keyword>
<comment type="caution">
    <text evidence="2">The sequence shown here is derived from an EMBL/GenBank/DDBJ whole genome shotgun (WGS) entry which is preliminary data.</text>
</comment>
<keyword evidence="3" id="KW-1185">Reference proteome</keyword>
<sequence length="85" mass="9197">MKFVLGLVLCSFAVAAVFADDSESSEEEPQVRILGVVGDKVVEVIEKVGNFISGLKPTTGADYSDFDYEVIDTENATVDNDEKGY</sequence>
<evidence type="ECO:0000256" key="1">
    <source>
        <dbReference type="SAM" id="SignalP"/>
    </source>
</evidence>
<accession>A0A8S9Y0L5</accession>